<protein>
    <recommendedName>
        <fullName evidence="1">non-specific serine/threonine protein kinase</fullName>
        <ecNumber evidence="1">2.7.11.1</ecNumber>
    </recommendedName>
</protein>
<feature type="domain" description="Protein kinase" evidence="4">
    <location>
        <begin position="1"/>
        <end position="86"/>
    </location>
</feature>
<keyword evidence="2" id="KW-0547">Nucleotide-binding</keyword>
<dbReference type="PANTHER" id="PTHR45832">
    <property type="entry name" value="SERINE/THREONINE-PROTEIN KINASE SAMKA-RELATED-RELATED"/>
    <property type="match status" value="1"/>
</dbReference>
<feature type="non-terminal residue" evidence="5">
    <location>
        <position position="86"/>
    </location>
</feature>
<evidence type="ECO:0000259" key="4">
    <source>
        <dbReference type="PROSITE" id="PS50011"/>
    </source>
</evidence>
<keyword evidence="6" id="KW-1185">Reference proteome</keyword>
<dbReference type="Pfam" id="PF00069">
    <property type="entry name" value="Pkinase"/>
    <property type="match status" value="1"/>
</dbReference>
<dbReference type="OrthoDB" id="1022360at2759"/>
<keyword evidence="3" id="KW-0067">ATP-binding</keyword>
<feature type="non-terminal residue" evidence="5">
    <location>
        <position position="1"/>
    </location>
</feature>
<evidence type="ECO:0000256" key="1">
    <source>
        <dbReference type="ARBA" id="ARBA00012513"/>
    </source>
</evidence>
<dbReference type="PROSITE" id="PS50011">
    <property type="entry name" value="PROTEIN_KINASE_DOM"/>
    <property type="match status" value="1"/>
</dbReference>
<dbReference type="EMBL" id="VZST01012813">
    <property type="protein sequence ID" value="NWZ73981.1"/>
    <property type="molecule type" value="Genomic_DNA"/>
</dbReference>
<dbReference type="InterPro" id="IPR000719">
    <property type="entry name" value="Prot_kinase_dom"/>
</dbReference>
<evidence type="ECO:0000256" key="3">
    <source>
        <dbReference type="ARBA" id="ARBA00022840"/>
    </source>
</evidence>
<keyword evidence="5" id="KW-0418">Kinase</keyword>
<dbReference type="InterPro" id="IPR051931">
    <property type="entry name" value="PAK3-like"/>
</dbReference>
<dbReference type="GO" id="GO:0005524">
    <property type="term" value="F:ATP binding"/>
    <property type="evidence" value="ECO:0007669"/>
    <property type="project" value="UniProtKB-KW"/>
</dbReference>
<dbReference type="GO" id="GO:0004674">
    <property type="term" value="F:protein serine/threonine kinase activity"/>
    <property type="evidence" value="ECO:0007669"/>
    <property type="project" value="UniProtKB-EC"/>
</dbReference>
<dbReference type="EC" id="2.7.11.1" evidence="1"/>
<evidence type="ECO:0000313" key="5">
    <source>
        <dbReference type="EMBL" id="NWZ73981.1"/>
    </source>
</evidence>
<reference evidence="5 6" key="1">
    <citation type="submission" date="2019-09" db="EMBL/GenBank/DDBJ databases">
        <title>Bird 10,000 Genomes (B10K) Project - Family phase.</title>
        <authorList>
            <person name="Zhang G."/>
        </authorList>
    </citation>
    <scope>NUCLEOTIDE SEQUENCE [LARGE SCALE GENOMIC DNA]</scope>
    <source>
        <strain evidence="5">OUT-0054</strain>
        <tissue evidence="5">Blood</tissue>
    </source>
</reference>
<sequence length="86" mass="8931">LQALDFLHSSQVIPKEVKSSGILLGMDGSVRLADFDLCAQLTPSSMVGTAHGMAPAGSSGAHGPKVDIWSLGMVAVEMVEENLLPL</sequence>
<dbReference type="SUPFAM" id="SSF56112">
    <property type="entry name" value="Protein kinase-like (PK-like)"/>
    <property type="match status" value="1"/>
</dbReference>
<keyword evidence="5" id="KW-0808">Transferase</keyword>
<proteinExistence type="predicted"/>
<dbReference type="InterPro" id="IPR011009">
    <property type="entry name" value="Kinase-like_dom_sf"/>
</dbReference>
<comment type="caution">
    <text evidence="5">The sequence shown here is derived from an EMBL/GenBank/DDBJ whole genome shotgun (WGS) entry which is preliminary data.</text>
</comment>
<evidence type="ECO:0000313" key="6">
    <source>
        <dbReference type="Proteomes" id="UP000549775"/>
    </source>
</evidence>
<dbReference type="PANTHER" id="PTHR45832:SF11">
    <property type="entry name" value="SERINE_THREONINE-PROTEIN KINASE PAK 3"/>
    <property type="match status" value="1"/>
</dbReference>
<dbReference type="Proteomes" id="UP000549775">
    <property type="component" value="Unassembled WGS sequence"/>
</dbReference>
<dbReference type="AlphaFoldDB" id="A0A7K7Q4B3"/>
<accession>A0A7K7Q4B3</accession>
<gene>
    <name evidence="5" type="primary">Pak3_11</name>
    <name evidence="5" type="ORF">ACRARU_R05645</name>
</gene>
<organism evidence="5 6">
    <name type="scientific">Acrocephalus arundinaceus</name>
    <name type="common">Great reed-warbler</name>
    <dbReference type="NCBI Taxonomy" id="39621"/>
    <lineage>
        <taxon>Eukaryota</taxon>
        <taxon>Metazoa</taxon>
        <taxon>Chordata</taxon>
        <taxon>Craniata</taxon>
        <taxon>Vertebrata</taxon>
        <taxon>Euteleostomi</taxon>
        <taxon>Archelosauria</taxon>
        <taxon>Archosauria</taxon>
        <taxon>Dinosauria</taxon>
        <taxon>Saurischia</taxon>
        <taxon>Theropoda</taxon>
        <taxon>Coelurosauria</taxon>
        <taxon>Aves</taxon>
        <taxon>Neognathae</taxon>
        <taxon>Neoaves</taxon>
        <taxon>Telluraves</taxon>
        <taxon>Australaves</taxon>
        <taxon>Passeriformes</taxon>
        <taxon>Sylvioidea</taxon>
        <taxon>Sylviidae</taxon>
        <taxon>Acrocephalinae</taxon>
        <taxon>Acrocephalus</taxon>
    </lineage>
</organism>
<name>A0A7K7Q4B3_ACRAR</name>
<dbReference type="Gene3D" id="1.10.510.10">
    <property type="entry name" value="Transferase(Phosphotransferase) domain 1"/>
    <property type="match status" value="1"/>
</dbReference>
<evidence type="ECO:0000256" key="2">
    <source>
        <dbReference type="ARBA" id="ARBA00022741"/>
    </source>
</evidence>